<dbReference type="Proteomes" id="UP000284095">
    <property type="component" value="Unassembled WGS sequence"/>
</dbReference>
<sequence length="78" mass="8832">MSTSKIKYINLSNKIYRVKHISFFTMELVAEETTLSTATVPEDEVFDVMDYSGLKVTLIGLDGQSEEIDLKELSRRVG</sequence>
<proteinExistence type="predicted"/>
<name>A0A414ST96_9FIRM</name>
<dbReference type="EMBL" id="QRIC01000022">
    <property type="protein sequence ID" value="RHG24675.1"/>
    <property type="molecule type" value="Genomic_DNA"/>
</dbReference>
<accession>A0A414ST96</accession>
<keyword evidence="2" id="KW-1185">Reference proteome</keyword>
<evidence type="ECO:0000313" key="1">
    <source>
        <dbReference type="EMBL" id="RHG24675.1"/>
    </source>
</evidence>
<reference evidence="1 2" key="1">
    <citation type="submission" date="2018-08" db="EMBL/GenBank/DDBJ databases">
        <title>A genome reference for cultivated species of the human gut microbiota.</title>
        <authorList>
            <person name="Zou Y."/>
            <person name="Xue W."/>
            <person name="Luo G."/>
        </authorList>
    </citation>
    <scope>NUCLEOTIDE SEQUENCE [LARGE SCALE GENOMIC DNA]</scope>
    <source>
        <strain evidence="1 2">AM22-22</strain>
    </source>
</reference>
<gene>
    <name evidence="1" type="ORF">DW265_09915</name>
</gene>
<organism evidence="1 2">
    <name type="scientific">Dorea longicatena</name>
    <dbReference type="NCBI Taxonomy" id="88431"/>
    <lineage>
        <taxon>Bacteria</taxon>
        <taxon>Bacillati</taxon>
        <taxon>Bacillota</taxon>
        <taxon>Clostridia</taxon>
        <taxon>Lachnospirales</taxon>
        <taxon>Lachnospiraceae</taxon>
        <taxon>Dorea</taxon>
    </lineage>
</organism>
<dbReference type="AlphaFoldDB" id="A0A414ST96"/>
<protein>
    <submittedName>
        <fullName evidence="1">Uncharacterized protein</fullName>
    </submittedName>
</protein>
<evidence type="ECO:0000313" key="2">
    <source>
        <dbReference type="Proteomes" id="UP000284095"/>
    </source>
</evidence>
<comment type="caution">
    <text evidence="1">The sequence shown here is derived from an EMBL/GenBank/DDBJ whole genome shotgun (WGS) entry which is preliminary data.</text>
</comment>